<feature type="region of interest" description="Disordered" evidence="3">
    <location>
        <begin position="161"/>
        <end position="209"/>
    </location>
</feature>
<dbReference type="InterPro" id="IPR010258">
    <property type="entry name" value="Conjugal_tfr_TrbG/VirB9/CagX"/>
</dbReference>
<comment type="caution">
    <text evidence="4">The sequence shown here is derived from an EMBL/GenBank/DDBJ whole genome shotgun (WGS) entry which is preliminary data.</text>
</comment>
<dbReference type="EMBL" id="VZOL01000305">
    <property type="protein sequence ID" value="KAB0663460.1"/>
    <property type="molecule type" value="Genomic_DNA"/>
</dbReference>
<reference evidence="4 5" key="1">
    <citation type="submission" date="2019-09" db="EMBL/GenBank/DDBJ databases">
        <title>Draft genome sequences of 48 bacterial type strains from the CCUG.</title>
        <authorList>
            <person name="Tunovic T."/>
            <person name="Pineiro-Iglesias B."/>
            <person name="Unosson C."/>
            <person name="Inganas E."/>
            <person name="Ohlen M."/>
            <person name="Cardew S."/>
            <person name="Jensie-Markopoulos S."/>
            <person name="Salva-Serra F."/>
            <person name="Jaen-Luchoro D."/>
            <person name="Karlsson R."/>
            <person name="Svensson-Stadler L."/>
            <person name="Chun J."/>
            <person name="Moore E."/>
        </authorList>
    </citation>
    <scope>NUCLEOTIDE SEQUENCE [LARGE SCALE GENOMIC DNA]</scope>
    <source>
        <strain evidence="4 5">CCUG 65687</strain>
    </source>
</reference>
<name>A0A6L3NEG1_9BURK</name>
<sequence>APPPQPQGGPAGPAGTYNFGWTVTGADQAKPTQVFDDGARIYVQFSDMKHVPAIFTETSSGRVLMSWELQFPYAVLTRPAQTLIFQLGPFEARAQRGAGAAAAATAQGGTGTTAGTQRSGAAATAATAAAAPTAKHGANASAKRTTSSDALWYIDTASTSGSATTASTANSSPASATSSTPATWPTAVTSNTPAPVATPQAPATTKPAARVSTDALWYISK</sequence>
<feature type="non-terminal residue" evidence="4">
    <location>
        <position position="1"/>
    </location>
</feature>
<dbReference type="Gene3D" id="2.60.40.2500">
    <property type="match status" value="1"/>
</dbReference>
<dbReference type="AlphaFoldDB" id="A0A6L3NEG1"/>
<dbReference type="RefSeq" id="WP_151005992.1">
    <property type="nucleotide sequence ID" value="NZ_VZOL01000305.1"/>
</dbReference>
<evidence type="ECO:0000313" key="5">
    <source>
        <dbReference type="Proteomes" id="UP000473571"/>
    </source>
</evidence>
<dbReference type="InterPro" id="IPR038161">
    <property type="entry name" value="VirB9/CagX/TrbG_C_sf"/>
</dbReference>
<evidence type="ECO:0000256" key="2">
    <source>
        <dbReference type="ARBA" id="ARBA00022729"/>
    </source>
</evidence>
<accession>A0A6L3NEG1</accession>
<keyword evidence="2" id="KW-0732">Signal</keyword>
<comment type="similarity">
    <text evidence="1">Belongs to the TrbG/VirB9 family.</text>
</comment>
<dbReference type="CDD" id="cd06911">
    <property type="entry name" value="VirB9_CagX_TrbG"/>
    <property type="match status" value="1"/>
</dbReference>
<evidence type="ECO:0000256" key="1">
    <source>
        <dbReference type="ARBA" id="ARBA00006135"/>
    </source>
</evidence>
<protein>
    <submittedName>
        <fullName evidence="4">Lytic transglycosylase</fullName>
    </submittedName>
</protein>
<dbReference type="InterPro" id="IPR033645">
    <property type="entry name" value="VirB9/CagX/TrbG_C"/>
</dbReference>
<proteinExistence type="inferred from homology"/>
<evidence type="ECO:0000313" key="4">
    <source>
        <dbReference type="EMBL" id="KAB0663460.1"/>
    </source>
</evidence>
<gene>
    <name evidence="4" type="ORF">F7R13_20110</name>
</gene>
<organism evidence="4 5">
    <name type="scientific">Burkholderia territorii</name>
    <dbReference type="NCBI Taxonomy" id="1503055"/>
    <lineage>
        <taxon>Bacteria</taxon>
        <taxon>Pseudomonadati</taxon>
        <taxon>Pseudomonadota</taxon>
        <taxon>Betaproteobacteria</taxon>
        <taxon>Burkholderiales</taxon>
        <taxon>Burkholderiaceae</taxon>
        <taxon>Burkholderia</taxon>
        <taxon>Burkholderia cepacia complex</taxon>
    </lineage>
</organism>
<dbReference type="Pfam" id="PF03524">
    <property type="entry name" value="CagX"/>
    <property type="match status" value="1"/>
</dbReference>
<evidence type="ECO:0000256" key="3">
    <source>
        <dbReference type="SAM" id="MobiDB-lite"/>
    </source>
</evidence>
<dbReference type="Proteomes" id="UP000473571">
    <property type="component" value="Unassembled WGS sequence"/>
</dbReference>